<proteinExistence type="predicted"/>
<dbReference type="Proteomes" id="UP000724584">
    <property type="component" value="Unassembled WGS sequence"/>
</dbReference>
<accession>A0ACB7PF08</accession>
<evidence type="ECO:0000313" key="1">
    <source>
        <dbReference type="EMBL" id="KAH6640520.1"/>
    </source>
</evidence>
<organism evidence="1 2">
    <name type="scientific">Chaetomium tenue</name>
    <dbReference type="NCBI Taxonomy" id="1854479"/>
    <lineage>
        <taxon>Eukaryota</taxon>
        <taxon>Fungi</taxon>
        <taxon>Dikarya</taxon>
        <taxon>Ascomycota</taxon>
        <taxon>Pezizomycotina</taxon>
        <taxon>Sordariomycetes</taxon>
        <taxon>Sordariomycetidae</taxon>
        <taxon>Sordariales</taxon>
        <taxon>Chaetomiaceae</taxon>
        <taxon>Chaetomium</taxon>
    </lineage>
</organism>
<protein>
    <submittedName>
        <fullName evidence="1">Ankyrin repeat-containing domain protein</fullName>
    </submittedName>
</protein>
<dbReference type="EMBL" id="JAGIZQ010000002">
    <property type="protein sequence ID" value="KAH6640520.1"/>
    <property type="molecule type" value="Genomic_DNA"/>
</dbReference>
<reference evidence="1 2" key="1">
    <citation type="journal article" date="2021" name="Nat. Commun.">
        <title>Genetic determinants of endophytism in the Arabidopsis root mycobiome.</title>
        <authorList>
            <person name="Mesny F."/>
            <person name="Miyauchi S."/>
            <person name="Thiergart T."/>
            <person name="Pickel B."/>
            <person name="Atanasova L."/>
            <person name="Karlsson M."/>
            <person name="Huettel B."/>
            <person name="Barry K.W."/>
            <person name="Haridas S."/>
            <person name="Chen C."/>
            <person name="Bauer D."/>
            <person name="Andreopoulos W."/>
            <person name="Pangilinan J."/>
            <person name="LaButti K."/>
            <person name="Riley R."/>
            <person name="Lipzen A."/>
            <person name="Clum A."/>
            <person name="Drula E."/>
            <person name="Henrissat B."/>
            <person name="Kohler A."/>
            <person name="Grigoriev I.V."/>
            <person name="Martin F.M."/>
            <person name="Hacquard S."/>
        </authorList>
    </citation>
    <scope>NUCLEOTIDE SEQUENCE [LARGE SCALE GENOMIC DNA]</scope>
    <source>
        <strain evidence="1 2">MPI-SDFR-AT-0079</strain>
    </source>
</reference>
<evidence type="ECO:0000313" key="2">
    <source>
        <dbReference type="Proteomes" id="UP000724584"/>
    </source>
</evidence>
<sequence length="483" mass="51093">MPSDSSTPKKRRQSLLFSVKSIFKGSKPHTGAGPAPESPWSSNTAGRPENLPTIHEAVRDNDILAVDRVLVAFPQSLDETDDQGMTPLALAFLHNNLPMATHLHTRGASPLPEHNNEESLACFAVIAQNPALIHWLASLGQTDRLFNTPGPDGNYPLHQAVLCKNLDVVRALLEGGADPNLHAAQLPDPAAEPPTTKTLLGIGTPLFYILDSRMGSSHFLETRFATLQLLLQHSAAIDIPQEVDGTYPLHEAIISGWPRHFITTLLDHQPQQQAAKATTPATTTTTTTTPPPPPPPPTDIVNAGTLLGSPPRDPALRNTTPLMYAAGTGRAWLVRLLLDRGANPHATNALGETPLHWAGVNVAGANAGNDGLDGKEEGRFGGAGEGAEIIRLLVEGCGVDVDVRCETGATPLHGAAYRGRMENVRALLELGADWGVVARDLHYERLVGVGGTPEEMARGEGGALEAGLGGGDGLCCRGKLLLA</sequence>
<keyword evidence="2" id="KW-1185">Reference proteome</keyword>
<comment type="caution">
    <text evidence="1">The sequence shown here is derived from an EMBL/GenBank/DDBJ whole genome shotgun (WGS) entry which is preliminary data.</text>
</comment>
<gene>
    <name evidence="1" type="ORF">F5144DRAFT_589977</name>
</gene>
<name>A0ACB7PF08_9PEZI</name>